<keyword evidence="2" id="KW-1185">Reference proteome</keyword>
<dbReference type="InterPro" id="IPR029063">
    <property type="entry name" value="SAM-dependent_MTases_sf"/>
</dbReference>
<dbReference type="Pfam" id="PF13489">
    <property type="entry name" value="Methyltransf_23"/>
    <property type="match status" value="1"/>
</dbReference>
<dbReference type="RefSeq" id="WP_213353066.1">
    <property type="nucleotide sequence ID" value="NZ_JAHBGB010000031.1"/>
</dbReference>
<organism evidence="1 2">
    <name type="scientific">Ancylobacter oerskovii</name>
    <dbReference type="NCBI Taxonomy" id="459519"/>
    <lineage>
        <taxon>Bacteria</taxon>
        <taxon>Pseudomonadati</taxon>
        <taxon>Pseudomonadota</taxon>
        <taxon>Alphaproteobacteria</taxon>
        <taxon>Hyphomicrobiales</taxon>
        <taxon>Xanthobacteraceae</taxon>
        <taxon>Ancylobacter</taxon>
    </lineage>
</organism>
<dbReference type="GO" id="GO:0032259">
    <property type="term" value="P:methylation"/>
    <property type="evidence" value="ECO:0007669"/>
    <property type="project" value="UniProtKB-KW"/>
</dbReference>
<keyword evidence="1" id="KW-0489">Methyltransferase</keyword>
<accession>A0ABW4YVM2</accession>
<gene>
    <name evidence="1" type="ORF">ACFSNC_08125</name>
</gene>
<dbReference type="SUPFAM" id="SSF53335">
    <property type="entry name" value="S-adenosyl-L-methionine-dependent methyltransferases"/>
    <property type="match status" value="1"/>
</dbReference>
<evidence type="ECO:0000313" key="2">
    <source>
        <dbReference type="Proteomes" id="UP001597299"/>
    </source>
</evidence>
<name>A0ABW4YVM2_9HYPH</name>
<dbReference type="InterPro" id="IPR029058">
    <property type="entry name" value="AB_hydrolase_fold"/>
</dbReference>
<keyword evidence="1" id="KW-0808">Transferase</keyword>
<dbReference type="Gene3D" id="3.40.50.1820">
    <property type="entry name" value="alpha/beta hydrolase"/>
    <property type="match status" value="1"/>
</dbReference>
<dbReference type="CDD" id="cd02440">
    <property type="entry name" value="AdoMet_MTases"/>
    <property type="match status" value="1"/>
</dbReference>
<dbReference type="SUPFAM" id="SSF53474">
    <property type="entry name" value="alpha/beta-Hydrolases"/>
    <property type="match status" value="1"/>
</dbReference>
<sequence length="534" mass="59086">MSKTIIAQLAKEADPAALSHSDFDFAFALDERRAYEVTSQPLPYGFLFSPKGRGLPLVVICPYGADRSRDGQRSFLRADWAAKLPYNVLIWQDPTAALDEAVQSGFGLGTADHWVLPNIARVVRRLRDQLAIANENIVFVGYAGGAFASLVLASQLPGSCCLLNNPNTDLVKERRTALGKVLSHGYPGLTLADVAQAYPERFIAGEALKKSPIPPRIYCLQHAQRDVRHLKSFLSFALNAKLRGTGATGREEEDMVVEYYVDDQPGDKPAKVELWSRRLESMSRWFATRNMAKPVLRTGAQAGAPVERTGPRQSWSELLPTEIAYWDVVISGKHRKPETVKAFRERAAGHYPVPGPIVKLLQRLDILRAKILDVGSGPHTTIGPVLYGTRLNITAVDPLANAYNDLLDQYGIEPAIRTLPGEGERLVEQFGTDRFDIVHSRNALDHSRDPWLALQQMIDVCVPGGVVYIEGSINEGLKQRYAGLHQWNFMPVDRDLVIWNDEGSNIASKALSGVAQIRTSGKDSWFTATLLKDL</sequence>
<protein>
    <submittedName>
        <fullName evidence="1">Class I SAM-dependent methyltransferase</fullName>
        <ecNumber evidence="1">2.1.1.-</ecNumber>
    </submittedName>
</protein>
<dbReference type="Gene3D" id="3.40.50.150">
    <property type="entry name" value="Vaccinia Virus protein VP39"/>
    <property type="match status" value="1"/>
</dbReference>
<dbReference type="GO" id="GO:0008168">
    <property type="term" value="F:methyltransferase activity"/>
    <property type="evidence" value="ECO:0007669"/>
    <property type="project" value="UniProtKB-KW"/>
</dbReference>
<comment type="caution">
    <text evidence="1">The sequence shown here is derived from an EMBL/GenBank/DDBJ whole genome shotgun (WGS) entry which is preliminary data.</text>
</comment>
<dbReference type="EMBL" id="JBHUHD010000001">
    <property type="protein sequence ID" value="MFD2140360.1"/>
    <property type="molecule type" value="Genomic_DNA"/>
</dbReference>
<dbReference type="Proteomes" id="UP001597299">
    <property type="component" value="Unassembled WGS sequence"/>
</dbReference>
<evidence type="ECO:0000313" key="1">
    <source>
        <dbReference type="EMBL" id="MFD2140360.1"/>
    </source>
</evidence>
<reference evidence="2" key="1">
    <citation type="journal article" date="2019" name="Int. J. Syst. Evol. Microbiol.">
        <title>The Global Catalogue of Microorganisms (GCM) 10K type strain sequencing project: providing services to taxonomists for standard genome sequencing and annotation.</title>
        <authorList>
            <consortium name="The Broad Institute Genomics Platform"/>
            <consortium name="The Broad Institute Genome Sequencing Center for Infectious Disease"/>
            <person name="Wu L."/>
            <person name="Ma J."/>
        </authorList>
    </citation>
    <scope>NUCLEOTIDE SEQUENCE [LARGE SCALE GENOMIC DNA]</scope>
    <source>
        <strain evidence="2">CCM 7435</strain>
    </source>
</reference>
<dbReference type="EC" id="2.1.1.-" evidence="1"/>
<proteinExistence type="predicted"/>